<dbReference type="Proteomes" id="UP000006755">
    <property type="component" value="Unassembled WGS sequence"/>
</dbReference>
<accession>K2JKP3</accession>
<sequence length="102" mass="10767">MLLLTLLLLGACASTQDVEDPGALRQGEMIRVTLKDGRSLQGLYQGQTDELLMTSKGSVPLAQVAGIEHREGPQGEKANALAKLFNNSLLVAIGVLGLVLLL</sequence>
<gene>
    <name evidence="1" type="ORF">B3C1_05522</name>
</gene>
<organism evidence="1 2">
    <name type="scientific">Gallaecimonas xiamenensis 3-C-1</name>
    <dbReference type="NCBI Taxonomy" id="745411"/>
    <lineage>
        <taxon>Bacteria</taxon>
        <taxon>Pseudomonadati</taxon>
        <taxon>Pseudomonadota</taxon>
        <taxon>Gammaproteobacteria</taxon>
        <taxon>Enterobacterales</taxon>
        <taxon>Gallaecimonadaceae</taxon>
        <taxon>Gallaecimonas</taxon>
    </lineage>
</organism>
<evidence type="ECO:0000313" key="1">
    <source>
        <dbReference type="EMBL" id="EKE75893.1"/>
    </source>
</evidence>
<name>K2JKP3_9GAMM</name>
<comment type="caution">
    <text evidence="1">The sequence shown here is derived from an EMBL/GenBank/DDBJ whole genome shotgun (WGS) entry which is preliminary data.</text>
</comment>
<dbReference type="STRING" id="745411.B3C1_05522"/>
<dbReference type="AlphaFoldDB" id="K2JKP3"/>
<keyword evidence="2" id="KW-1185">Reference proteome</keyword>
<reference evidence="1 2" key="1">
    <citation type="journal article" date="2012" name="J. Bacteriol.">
        <title>Genome Sequence of Gallaecimonas xiamenensis Type Strain 3-C-1.</title>
        <authorList>
            <person name="Lai Q."/>
            <person name="Wang L."/>
            <person name="Wang W."/>
            <person name="Shao Z."/>
        </authorList>
    </citation>
    <scope>NUCLEOTIDE SEQUENCE [LARGE SCALE GENOMIC DNA]</scope>
    <source>
        <strain evidence="1 2">3-C-1</strain>
    </source>
</reference>
<proteinExistence type="predicted"/>
<dbReference type="EMBL" id="AMRI01000006">
    <property type="protein sequence ID" value="EKE75893.1"/>
    <property type="molecule type" value="Genomic_DNA"/>
</dbReference>
<evidence type="ECO:0000313" key="2">
    <source>
        <dbReference type="Proteomes" id="UP000006755"/>
    </source>
</evidence>
<protein>
    <submittedName>
        <fullName evidence="1">Uncharacterized protein</fullName>
    </submittedName>
</protein>